<dbReference type="OrthoDB" id="4921610at2"/>
<keyword evidence="1" id="KW-0812">Transmembrane</keyword>
<evidence type="ECO:0000313" key="2">
    <source>
        <dbReference type="EMBL" id="TVU66903.1"/>
    </source>
</evidence>
<comment type="caution">
    <text evidence="2">The sequence shown here is derived from an EMBL/GenBank/DDBJ whole genome shotgun (WGS) entry which is preliminary data.</text>
</comment>
<sequence length="303" mass="33155">MGDQTLEETSKESGRGSSRRTGIIVVAVVIALVAGGFGAWFAFFRPSGVQRADVESLDKQRGIVDRSMNLYDPLLEEFTARYTNVVAEEEGDQQKEQVFNQESDLIKRESDVNTGRLDAMAHSPVTQEAEIAEAFRRFKEHYGAVIAYNDQRLINTANITRSMGGPCAPLHKDLNVSGENYAQEYVETADSCLLALASAKDKADADTVQLLEGIEGVVRGQRDKQQEVLDTTDDLARLAKRTTAGVAMLDINDALDKVRTTYEDAVKASSTKLVDDANASNAELERVLKSRLDQFGAAGQEGK</sequence>
<dbReference type="AlphaFoldDB" id="A0A558HCP6"/>
<evidence type="ECO:0000313" key="3">
    <source>
        <dbReference type="Proteomes" id="UP000316500"/>
    </source>
</evidence>
<dbReference type="EMBL" id="VNFK01000001">
    <property type="protein sequence ID" value="TVU66903.1"/>
    <property type="molecule type" value="Genomic_DNA"/>
</dbReference>
<keyword evidence="1" id="KW-1133">Transmembrane helix</keyword>
<dbReference type="Proteomes" id="UP000316500">
    <property type="component" value="Unassembled WGS sequence"/>
</dbReference>
<proteinExistence type="predicted"/>
<name>A0A558HCP6_PAENT</name>
<accession>A0A558HCP6</accession>
<keyword evidence="1" id="KW-0472">Membrane</keyword>
<reference evidence="2 3" key="1">
    <citation type="submission" date="2019-07" db="EMBL/GenBank/DDBJ databases">
        <title>Diversity of Bacteria from Kongsfjorden, Arctic.</title>
        <authorList>
            <person name="Yu Y."/>
        </authorList>
    </citation>
    <scope>NUCLEOTIDE SEQUENCE [LARGE SCALE GENOMIC DNA]</scope>
    <source>
        <strain evidence="2 3">SM1928</strain>
    </source>
</reference>
<protein>
    <submittedName>
        <fullName evidence="2">Uncharacterized protein</fullName>
    </submittedName>
</protein>
<feature type="transmembrane region" description="Helical" evidence="1">
    <location>
        <begin position="21"/>
        <end position="43"/>
    </location>
</feature>
<gene>
    <name evidence="2" type="ORF">FQP90_01830</name>
</gene>
<organism evidence="2 3">
    <name type="scientific">Paenarthrobacter nitroguajacolicus</name>
    <name type="common">Arthrobacter nitroguajacolicus</name>
    <dbReference type="NCBI Taxonomy" id="211146"/>
    <lineage>
        <taxon>Bacteria</taxon>
        <taxon>Bacillati</taxon>
        <taxon>Actinomycetota</taxon>
        <taxon>Actinomycetes</taxon>
        <taxon>Micrococcales</taxon>
        <taxon>Micrococcaceae</taxon>
        <taxon>Paenarthrobacter</taxon>
    </lineage>
</organism>
<evidence type="ECO:0000256" key="1">
    <source>
        <dbReference type="SAM" id="Phobius"/>
    </source>
</evidence>